<name>A0A6B0UAP7_IXORI</name>
<feature type="signal peptide" evidence="1">
    <location>
        <begin position="1"/>
        <end position="19"/>
    </location>
</feature>
<evidence type="ECO:0000256" key="1">
    <source>
        <dbReference type="SAM" id="SignalP"/>
    </source>
</evidence>
<reference evidence="2" key="1">
    <citation type="submission" date="2019-12" db="EMBL/GenBank/DDBJ databases">
        <title>An insight into the sialome of adult female Ixodes ricinus ticks feeding for 6 days.</title>
        <authorList>
            <person name="Perner J."/>
            <person name="Ribeiro J.M.C."/>
        </authorList>
    </citation>
    <scope>NUCLEOTIDE SEQUENCE</scope>
    <source>
        <strain evidence="2">Semi-engorged</strain>
        <tissue evidence="2">Salivary glands</tissue>
    </source>
</reference>
<dbReference type="AlphaFoldDB" id="A0A6B0UAP7"/>
<sequence>MLVMYLYSASTILCCVVEAGVASTMQQHCCESTWLREHVAARARGCESTRLIRTRSRNYAERKFVCFFCRGGGARRSAELRLALVGGLVGGPQGSLL</sequence>
<organism evidence="2">
    <name type="scientific">Ixodes ricinus</name>
    <name type="common">Common tick</name>
    <name type="synonym">Acarus ricinus</name>
    <dbReference type="NCBI Taxonomy" id="34613"/>
    <lineage>
        <taxon>Eukaryota</taxon>
        <taxon>Metazoa</taxon>
        <taxon>Ecdysozoa</taxon>
        <taxon>Arthropoda</taxon>
        <taxon>Chelicerata</taxon>
        <taxon>Arachnida</taxon>
        <taxon>Acari</taxon>
        <taxon>Parasitiformes</taxon>
        <taxon>Ixodida</taxon>
        <taxon>Ixodoidea</taxon>
        <taxon>Ixodidae</taxon>
        <taxon>Ixodinae</taxon>
        <taxon>Ixodes</taxon>
    </lineage>
</organism>
<keyword evidence="1" id="KW-0732">Signal</keyword>
<dbReference type="EMBL" id="GIFC01005448">
    <property type="protein sequence ID" value="MXU87531.1"/>
    <property type="molecule type" value="Transcribed_RNA"/>
</dbReference>
<protein>
    <submittedName>
        <fullName evidence="2">Putative secreted protein</fullName>
    </submittedName>
</protein>
<feature type="chain" id="PRO_5025349825" evidence="1">
    <location>
        <begin position="20"/>
        <end position="97"/>
    </location>
</feature>
<evidence type="ECO:0000313" key="2">
    <source>
        <dbReference type="EMBL" id="MXU87531.1"/>
    </source>
</evidence>
<accession>A0A6B0UAP7</accession>
<proteinExistence type="predicted"/>